<dbReference type="InterPro" id="IPR039146">
    <property type="entry name" value="GPANK1"/>
</dbReference>
<feature type="region of interest" description="Disordered" evidence="1">
    <location>
        <begin position="76"/>
        <end position="117"/>
    </location>
</feature>
<dbReference type="STRING" id="1314781.A0A165HWM8"/>
<dbReference type="InterPro" id="IPR000467">
    <property type="entry name" value="G_patch_dom"/>
</dbReference>
<keyword evidence="4" id="KW-1185">Reference proteome</keyword>
<evidence type="ECO:0000259" key="2">
    <source>
        <dbReference type="PROSITE" id="PS50174"/>
    </source>
</evidence>
<sequence>MALAARTIVSRLSGPVRPVVDNDDELAGPSQAEDALTELELDAAWRNERPFGRDSQYPPMTFVPARLKFDDFGQLLNPQDAQAPSSSSRAQGGRIGSWYSSLPRSSSSTPAPSTSAMAAPLLNAPAPAPQRPAKVTKNDWFLQKVLAAEPAPLPSPAPSLSDMLEREPPCPAGGFKVPVWTAIGPGNRGFALLQRSGWEEGQGLGPGAAGPSQRRVEQIRVPLDNRAEVIDLTGDDGDDGDAVDLTGDDDSDDTMSGDEIPDVESDDMQPKLELDVEELPTDSHGTALLVPLPAFLKPDKHGIGVRAAAERKMLRLKSTAQAIAASTPEGTKRHQHIAAAARKRRAEVGRGARGFARMNRSESDQRQAMMSYMNS</sequence>
<evidence type="ECO:0000256" key="1">
    <source>
        <dbReference type="SAM" id="MobiDB-lite"/>
    </source>
</evidence>
<dbReference type="PROSITE" id="PS50174">
    <property type="entry name" value="G_PATCH"/>
    <property type="match status" value="1"/>
</dbReference>
<feature type="domain" description="G-patch" evidence="2">
    <location>
        <begin position="185"/>
        <end position="210"/>
    </location>
</feature>
<dbReference type="Proteomes" id="UP000077266">
    <property type="component" value="Unassembled WGS sequence"/>
</dbReference>
<feature type="compositionally biased region" description="Acidic residues" evidence="1">
    <location>
        <begin position="233"/>
        <end position="265"/>
    </location>
</feature>
<feature type="region of interest" description="Disordered" evidence="1">
    <location>
        <begin position="343"/>
        <end position="375"/>
    </location>
</feature>
<dbReference type="InParanoid" id="A0A165HWM8"/>
<gene>
    <name evidence="3" type="ORF">EXIGLDRAFT_718233</name>
</gene>
<dbReference type="Pfam" id="PF01585">
    <property type="entry name" value="G-patch"/>
    <property type="match status" value="1"/>
</dbReference>
<accession>A0A165HWM8</accession>
<protein>
    <recommendedName>
        <fullName evidence="2">G-patch domain-containing protein</fullName>
    </recommendedName>
</protein>
<organism evidence="3 4">
    <name type="scientific">Exidia glandulosa HHB12029</name>
    <dbReference type="NCBI Taxonomy" id="1314781"/>
    <lineage>
        <taxon>Eukaryota</taxon>
        <taxon>Fungi</taxon>
        <taxon>Dikarya</taxon>
        <taxon>Basidiomycota</taxon>
        <taxon>Agaricomycotina</taxon>
        <taxon>Agaricomycetes</taxon>
        <taxon>Auriculariales</taxon>
        <taxon>Exidiaceae</taxon>
        <taxon>Exidia</taxon>
    </lineage>
</organism>
<evidence type="ECO:0000313" key="3">
    <source>
        <dbReference type="EMBL" id="KZV92564.1"/>
    </source>
</evidence>
<proteinExistence type="predicted"/>
<feature type="compositionally biased region" description="Polar residues" evidence="1">
    <location>
        <begin position="366"/>
        <end position="375"/>
    </location>
</feature>
<dbReference type="GO" id="GO:0003676">
    <property type="term" value="F:nucleic acid binding"/>
    <property type="evidence" value="ECO:0007669"/>
    <property type="project" value="InterPro"/>
</dbReference>
<feature type="region of interest" description="Disordered" evidence="1">
    <location>
        <begin position="230"/>
        <end position="265"/>
    </location>
</feature>
<feature type="compositionally biased region" description="Low complexity" evidence="1">
    <location>
        <begin position="100"/>
        <end position="117"/>
    </location>
</feature>
<name>A0A165HWM8_EXIGL</name>
<dbReference type="AlphaFoldDB" id="A0A165HWM8"/>
<dbReference type="OrthoDB" id="2538319at2759"/>
<dbReference type="PANTHER" id="PTHR20923:SF1">
    <property type="entry name" value="G PATCH DOMAIN AND ANKYRIN REPEAT-CONTAINING PROTEIN 1"/>
    <property type="match status" value="1"/>
</dbReference>
<dbReference type="PANTHER" id="PTHR20923">
    <property type="entry name" value="BAT4 PROTEIN-RELATED"/>
    <property type="match status" value="1"/>
</dbReference>
<feature type="compositionally biased region" description="Polar residues" evidence="1">
    <location>
        <begin position="76"/>
        <end position="90"/>
    </location>
</feature>
<reference evidence="3 4" key="1">
    <citation type="journal article" date="2016" name="Mol. Biol. Evol.">
        <title>Comparative Genomics of Early-Diverging Mushroom-Forming Fungi Provides Insights into the Origins of Lignocellulose Decay Capabilities.</title>
        <authorList>
            <person name="Nagy L.G."/>
            <person name="Riley R."/>
            <person name="Tritt A."/>
            <person name="Adam C."/>
            <person name="Daum C."/>
            <person name="Floudas D."/>
            <person name="Sun H."/>
            <person name="Yadav J.S."/>
            <person name="Pangilinan J."/>
            <person name="Larsson K.H."/>
            <person name="Matsuura K."/>
            <person name="Barry K."/>
            <person name="Labutti K."/>
            <person name="Kuo R."/>
            <person name="Ohm R.A."/>
            <person name="Bhattacharya S.S."/>
            <person name="Shirouzu T."/>
            <person name="Yoshinaga Y."/>
            <person name="Martin F.M."/>
            <person name="Grigoriev I.V."/>
            <person name="Hibbett D.S."/>
        </authorList>
    </citation>
    <scope>NUCLEOTIDE SEQUENCE [LARGE SCALE GENOMIC DNA]</scope>
    <source>
        <strain evidence="3 4">HHB12029</strain>
    </source>
</reference>
<dbReference type="EMBL" id="KV426006">
    <property type="protein sequence ID" value="KZV92564.1"/>
    <property type="molecule type" value="Genomic_DNA"/>
</dbReference>
<evidence type="ECO:0000313" key="4">
    <source>
        <dbReference type="Proteomes" id="UP000077266"/>
    </source>
</evidence>